<dbReference type="EMBL" id="JAPTGG010000008">
    <property type="protein sequence ID" value="MCZ0865725.1"/>
    <property type="molecule type" value="Genomic_DNA"/>
</dbReference>
<dbReference type="Pfam" id="PF06271">
    <property type="entry name" value="RDD"/>
    <property type="match status" value="1"/>
</dbReference>
<feature type="transmembrane region" description="Helical" evidence="6">
    <location>
        <begin position="62"/>
        <end position="83"/>
    </location>
</feature>
<evidence type="ECO:0000313" key="9">
    <source>
        <dbReference type="Proteomes" id="UP001069090"/>
    </source>
</evidence>
<comment type="subcellular location">
    <subcellularLocation>
        <location evidence="1">Cell membrane</location>
        <topology evidence="1">Multi-pass membrane protein</topology>
    </subcellularLocation>
</comment>
<dbReference type="GO" id="GO:0005886">
    <property type="term" value="C:plasma membrane"/>
    <property type="evidence" value="ECO:0007669"/>
    <property type="project" value="UniProtKB-SubCell"/>
</dbReference>
<dbReference type="Proteomes" id="UP001069090">
    <property type="component" value="Unassembled WGS sequence"/>
</dbReference>
<evidence type="ECO:0000259" key="7">
    <source>
        <dbReference type="Pfam" id="PF06271"/>
    </source>
</evidence>
<protein>
    <submittedName>
        <fullName evidence="8">RDD family protein</fullName>
    </submittedName>
</protein>
<accession>A0A9J6RNY7</accession>
<dbReference type="InterPro" id="IPR051791">
    <property type="entry name" value="Pra-immunoreactive"/>
</dbReference>
<proteinExistence type="predicted"/>
<gene>
    <name evidence="8" type="ORF">O0V09_10960</name>
</gene>
<name>A0A9J6RNY7_9GAMM</name>
<dbReference type="RefSeq" id="WP_258331866.1">
    <property type="nucleotide sequence ID" value="NZ_JAPTGG010000008.1"/>
</dbReference>
<dbReference type="PANTHER" id="PTHR36115:SF10">
    <property type="entry name" value="RDD DOMAIN-CONTAINING PROTEIN"/>
    <property type="match status" value="1"/>
</dbReference>
<reference evidence="8 9" key="1">
    <citation type="submission" date="2022-12" db="EMBL/GenBank/DDBJ databases">
        <title>Dasania phycosphaerae sp. nov., isolated from particulate material of the south coast of Korea.</title>
        <authorList>
            <person name="Jiang Y."/>
        </authorList>
    </citation>
    <scope>NUCLEOTIDE SEQUENCE [LARGE SCALE GENOMIC DNA]</scope>
    <source>
        <strain evidence="8 9">GY-19</strain>
    </source>
</reference>
<evidence type="ECO:0000256" key="2">
    <source>
        <dbReference type="ARBA" id="ARBA00022475"/>
    </source>
</evidence>
<dbReference type="AlphaFoldDB" id="A0A9J6RNY7"/>
<feature type="transmembrane region" description="Helical" evidence="6">
    <location>
        <begin position="21"/>
        <end position="42"/>
    </location>
</feature>
<feature type="transmembrane region" description="Helical" evidence="6">
    <location>
        <begin position="116"/>
        <end position="134"/>
    </location>
</feature>
<keyword evidence="3 6" id="KW-0812">Transmembrane</keyword>
<keyword evidence="4 6" id="KW-1133">Transmembrane helix</keyword>
<keyword evidence="5 6" id="KW-0472">Membrane</keyword>
<evidence type="ECO:0000256" key="4">
    <source>
        <dbReference type="ARBA" id="ARBA00022989"/>
    </source>
</evidence>
<organism evidence="8 9">
    <name type="scientific">Dasania phycosphaerae</name>
    <dbReference type="NCBI Taxonomy" id="2950436"/>
    <lineage>
        <taxon>Bacteria</taxon>
        <taxon>Pseudomonadati</taxon>
        <taxon>Pseudomonadota</taxon>
        <taxon>Gammaproteobacteria</taxon>
        <taxon>Cellvibrionales</taxon>
        <taxon>Spongiibacteraceae</taxon>
        <taxon>Dasania</taxon>
    </lineage>
</organism>
<evidence type="ECO:0000256" key="3">
    <source>
        <dbReference type="ARBA" id="ARBA00022692"/>
    </source>
</evidence>
<evidence type="ECO:0000256" key="5">
    <source>
        <dbReference type="ARBA" id="ARBA00023136"/>
    </source>
</evidence>
<dbReference type="PANTHER" id="PTHR36115">
    <property type="entry name" value="PROLINE-RICH ANTIGEN HOMOLOG-RELATED"/>
    <property type="match status" value="1"/>
</dbReference>
<comment type="caution">
    <text evidence="8">The sequence shown here is derived from an EMBL/GenBank/DDBJ whole genome shotgun (WGS) entry which is preliminary data.</text>
</comment>
<keyword evidence="9" id="KW-1185">Reference proteome</keyword>
<evidence type="ECO:0000313" key="8">
    <source>
        <dbReference type="EMBL" id="MCZ0865725.1"/>
    </source>
</evidence>
<evidence type="ECO:0000256" key="1">
    <source>
        <dbReference type="ARBA" id="ARBA00004651"/>
    </source>
</evidence>
<evidence type="ECO:0000256" key="6">
    <source>
        <dbReference type="SAM" id="Phobius"/>
    </source>
</evidence>
<feature type="domain" description="RDD" evidence="7">
    <location>
        <begin position="11"/>
        <end position="147"/>
    </location>
</feature>
<sequence>MNDPLSSAPNAGLVKRFAAMFYDTLLLFGVLFTATLIPALLLNGQQQQNANGTVVHELHPLMTGPAFQGYLLLVLVLFFCLFWHKQGQTLGMQAWKLKLVNQHNQPPTILQCLQRLLYALISFACLGMGYWWLWLDKEHLTWHDRWSKTRVLQLSKS</sequence>
<keyword evidence="2" id="KW-1003">Cell membrane</keyword>
<dbReference type="InterPro" id="IPR010432">
    <property type="entry name" value="RDD"/>
</dbReference>